<dbReference type="InterPro" id="IPR000515">
    <property type="entry name" value="MetI-like"/>
</dbReference>
<keyword evidence="2 7" id="KW-0813">Transport</keyword>
<feature type="transmembrane region" description="Helical" evidence="7">
    <location>
        <begin position="103"/>
        <end position="125"/>
    </location>
</feature>
<evidence type="ECO:0000256" key="2">
    <source>
        <dbReference type="ARBA" id="ARBA00022448"/>
    </source>
</evidence>
<dbReference type="Pfam" id="PF00528">
    <property type="entry name" value="BPD_transp_1"/>
    <property type="match status" value="1"/>
</dbReference>
<feature type="domain" description="ABC transmembrane type-1" evidence="8">
    <location>
        <begin position="97"/>
        <end position="299"/>
    </location>
</feature>
<keyword evidence="6 7" id="KW-0472">Membrane</keyword>
<accession>A0A410QGL4</accession>
<keyword evidence="10" id="KW-1185">Reference proteome</keyword>
<evidence type="ECO:0000256" key="6">
    <source>
        <dbReference type="ARBA" id="ARBA00023136"/>
    </source>
</evidence>
<feature type="transmembrane region" description="Helical" evidence="7">
    <location>
        <begin position="277"/>
        <end position="299"/>
    </location>
</feature>
<dbReference type="InterPro" id="IPR035906">
    <property type="entry name" value="MetI-like_sf"/>
</dbReference>
<evidence type="ECO:0000256" key="7">
    <source>
        <dbReference type="RuleBase" id="RU363032"/>
    </source>
</evidence>
<keyword evidence="4 7" id="KW-0812">Transmembrane</keyword>
<dbReference type="PANTHER" id="PTHR43163:SF6">
    <property type="entry name" value="DIPEPTIDE TRANSPORT SYSTEM PERMEASE PROTEIN DPPB-RELATED"/>
    <property type="match status" value="1"/>
</dbReference>
<evidence type="ECO:0000313" key="9">
    <source>
        <dbReference type="EMBL" id="QAT63065.1"/>
    </source>
</evidence>
<feature type="transmembrane region" description="Helical" evidence="7">
    <location>
        <begin position="146"/>
        <end position="166"/>
    </location>
</feature>
<dbReference type="InterPro" id="IPR045621">
    <property type="entry name" value="BPD_transp_1_N"/>
</dbReference>
<dbReference type="PROSITE" id="PS50928">
    <property type="entry name" value="ABC_TM1"/>
    <property type="match status" value="1"/>
</dbReference>
<evidence type="ECO:0000313" key="10">
    <source>
        <dbReference type="Proteomes" id="UP000287969"/>
    </source>
</evidence>
<dbReference type="CDD" id="cd06261">
    <property type="entry name" value="TM_PBP2"/>
    <property type="match status" value="1"/>
</dbReference>
<organism evidence="9 10">
    <name type="scientific">Acidilutibacter cellobiosedens</name>
    <dbReference type="NCBI Taxonomy" id="2507161"/>
    <lineage>
        <taxon>Bacteria</taxon>
        <taxon>Bacillati</taxon>
        <taxon>Bacillota</taxon>
        <taxon>Tissierellia</taxon>
        <taxon>Tissierellales</taxon>
        <taxon>Acidilutibacteraceae</taxon>
        <taxon>Acidilutibacter</taxon>
    </lineage>
</organism>
<feature type="transmembrane region" description="Helical" evidence="7">
    <location>
        <begin position="172"/>
        <end position="189"/>
    </location>
</feature>
<sequence>MSNFFRFILKRVVYMLITLFLISSCTFLLMNFLPGTPYNNEAKLTNKQREIMNKRYGLNKPLVKRYIIYMSGAVRGDFGISLQFGDQPVKSILAKRIGPSLQLGAQAMILGTTVGIILGTVAAMFQNSFIDGIASLSAIIGRSVPNFVFAVLLQLLFAVYLKWFPIALWNEGFLSTVLPTVALSISPMADSARFIRTEMIEVLNSDYIELARAKGMSEWRVAFKHGLRNALIPLITILGPMSVSLMTGSLVVENIFAIPGIGEQFVKSIMTNDYSTIMAVTMLYSTLLVTIILLVDILYGIVDPRIRVGGGEY</sequence>
<comment type="similarity">
    <text evidence="7">Belongs to the binding-protein-dependent transport system permease family.</text>
</comment>
<keyword evidence="5 7" id="KW-1133">Transmembrane helix</keyword>
<name>A0A410QGL4_9FIRM</name>
<gene>
    <name evidence="9" type="ORF">EQM13_16575</name>
</gene>
<dbReference type="Pfam" id="PF19300">
    <property type="entry name" value="BPD_transp_1_N"/>
    <property type="match status" value="1"/>
</dbReference>
<dbReference type="AlphaFoldDB" id="A0A410QGL4"/>
<protein>
    <submittedName>
        <fullName evidence="9">ABC transporter permease</fullName>
    </submittedName>
</protein>
<feature type="transmembrane region" description="Helical" evidence="7">
    <location>
        <begin position="230"/>
        <end position="257"/>
    </location>
</feature>
<dbReference type="OrthoDB" id="24153at2"/>
<evidence type="ECO:0000256" key="4">
    <source>
        <dbReference type="ARBA" id="ARBA00022692"/>
    </source>
</evidence>
<dbReference type="NCBIfam" id="NF045471">
    <property type="entry name" value="Opp3B"/>
    <property type="match status" value="1"/>
</dbReference>
<comment type="subcellular location">
    <subcellularLocation>
        <location evidence="1 7">Cell membrane</location>
        <topology evidence="1 7">Multi-pass membrane protein</topology>
    </subcellularLocation>
</comment>
<dbReference type="PROSITE" id="PS51257">
    <property type="entry name" value="PROKAR_LIPOPROTEIN"/>
    <property type="match status" value="1"/>
</dbReference>
<reference evidence="10" key="1">
    <citation type="submission" date="2019-01" db="EMBL/GenBank/DDBJ databases">
        <title>Draft genomes of a novel of Sporanaerobacter strains.</title>
        <authorList>
            <person name="Ma S."/>
        </authorList>
    </citation>
    <scope>NUCLEOTIDE SEQUENCE [LARGE SCALE GENOMIC DNA]</scope>
    <source>
        <strain evidence="10">NJN-17</strain>
    </source>
</reference>
<proteinExistence type="inferred from homology"/>
<dbReference type="GO" id="GO:0005886">
    <property type="term" value="C:plasma membrane"/>
    <property type="evidence" value="ECO:0007669"/>
    <property type="project" value="UniProtKB-SubCell"/>
</dbReference>
<dbReference type="Proteomes" id="UP000287969">
    <property type="component" value="Chromosome"/>
</dbReference>
<dbReference type="KEGG" id="spoa:EQM13_16575"/>
<dbReference type="SUPFAM" id="SSF161098">
    <property type="entry name" value="MetI-like"/>
    <property type="match status" value="1"/>
</dbReference>
<feature type="transmembrane region" description="Helical" evidence="7">
    <location>
        <begin position="12"/>
        <end position="33"/>
    </location>
</feature>
<evidence type="ECO:0000256" key="5">
    <source>
        <dbReference type="ARBA" id="ARBA00022989"/>
    </source>
</evidence>
<evidence type="ECO:0000256" key="3">
    <source>
        <dbReference type="ARBA" id="ARBA00022475"/>
    </source>
</evidence>
<evidence type="ECO:0000259" key="8">
    <source>
        <dbReference type="PROSITE" id="PS50928"/>
    </source>
</evidence>
<dbReference type="EMBL" id="CP035282">
    <property type="protein sequence ID" value="QAT63065.1"/>
    <property type="molecule type" value="Genomic_DNA"/>
</dbReference>
<dbReference type="Gene3D" id="1.10.3720.10">
    <property type="entry name" value="MetI-like"/>
    <property type="match status" value="1"/>
</dbReference>
<evidence type="ECO:0000256" key="1">
    <source>
        <dbReference type="ARBA" id="ARBA00004651"/>
    </source>
</evidence>
<keyword evidence="3" id="KW-1003">Cell membrane</keyword>
<dbReference type="RefSeq" id="WP_071139275.1">
    <property type="nucleotide sequence ID" value="NZ_CP035282.1"/>
</dbReference>
<dbReference type="PANTHER" id="PTHR43163">
    <property type="entry name" value="DIPEPTIDE TRANSPORT SYSTEM PERMEASE PROTEIN DPPB-RELATED"/>
    <property type="match status" value="1"/>
</dbReference>
<dbReference type="GO" id="GO:0055085">
    <property type="term" value="P:transmembrane transport"/>
    <property type="evidence" value="ECO:0007669"/>
    <property type="project" value="InterPro"/>
</dbReference>